<feature type="transmembrane region" description="Helical" evidence="8">
    <location>
        <begin position="232"/>
        <end position="250"/>
    </location>
</feature>
<dbReference type="PANTHER" id="PTHR30106">
    <property type="entry name" value="INNER MEMBRANE PROTEIN YEIH-RELATED"/>
    <property type="match status" value="1"/>
</dbReference>
<evidence type="ECO:0000256" key="1">
    <source>
        <dbReference type="ARBA" id="ARBA00004651"/>
    </source>
</evidence>
<evidence type="ECO:0000256" key="8">
    <source>
        <dbReference type="SAM" id="Phobius"/>
    </source>
</evidence>
<dbReference type="STRING" id="477974.Daud_2170"/>
<proteinExistence type="inferred from homology"/>
<dbReference type="Proteomes" id="UP000008544">
    <property type="component" value="Chromosome"/>
</dbReference>
<dbReference type="GO" id="GO:0005886">
    <property type="term" value="C:plasma membrane"/>
    <property type="evidence" value="ECO:0007669"/>
    <property type="project" value="UniProtKB-SubCell"/>
</dbReference>
<keyword evidence="6 8" id="KW-0472">Membrane</keyword>
<reference evidence="9 10" key="2">
    <citation type="journal article" date="2008" name="Science">
        <title>Environmental genomics reveals a single-species ecosystem deep within Earth.</title>
        <authorList>
            <person name="Chivian D."/>
            <person name="Brodie E.L."/>
            <person name="Alm E.J."/>
            <person name="Culley D.E."/>
            <person name="Dehal P.S."/>
            <person name="Desantis T.Z."/>
            <person name="Gihring T.M."/>
            <person name="Lapidus A."/>
            <person name="Lin L.H."/>
            <person name="Lowry S.R."/>
            <person name="Moser D.P."/>
            <person name="Richardson P.M."/>
            <person name="Southam G."/>
            <person name="Wanger G."/>
            <person name="Pratt L.M."/>
            <person name="Andersen G.L."/>
            <person name="Hazen T.C."/>
            <person name="Brockman F.J."/>
            <person name="Arkin A.P."/>
            <person name="Onstott T.C."/>
        </authorList>
    </citation>
    <scope>NUCLEOTIDE SEQUENCE [LARGE SCALE GENOMIC DNA]</scope>
    <source>
        <strain evidence="9 10">MP104C</strain>
    </source>
</reference>
<dbReference type="HOGENOM" id="CLU_033541_6_0_9"/>
<keyword evidence="10" id="KW-1185">Reference proteome</keyword>
<evidence type="ECO:0000256" key="3">
    <source>
        <dbReference type="ARBA" id="ARBA00022475"/>
    </source>
</evidence>
<feature type="transmembrane region" description="Helical" evidence="8">
    <location>
        <begin position="487"/>
        <end position="505"/>
    </location>
</feature>
<comment type="similarity">
    <text evidence="2">Belongs to the UPF0324 family.</text>
</comment>
<evidence type="ECO:0000313" key="9">
    <source>
        <dbReference type="EMBL" id="ACA60657.1"/>
    </source>
</evidence>
<organism evidence="9 10">
    <name type="scientific">Desulforudis audaxviator (strain MP104C)</name>
    <dbReference type="NCBI Taxonomy" id="477974"/>
    <lineage>
        <taxon>Bacteria</taxon>
        <taxon>Bacillati</taxon>
        <taxon>Bacillota</taxon>
        <taxon>Clostridia</taxon>
        <taxon>Thermoanaerobacterales</taxon>
        <taxon>Candidatus Desulforudaceae</taxon>
        <taxon>Candidatus Desulforudis</taxon>
    </lineage>
</organism>
<feature type="transmembrane region" description="Helical" evidence="8">
    <location>
        <begin position="557"/>
        <end position="583"/>
    </location>
</feature>
<evidence type="ECO:0000256" key="7">
    <source>
        <dbReference type="SAM" id="Coils"/>
    </source>
</evidence>
<feature type="transmembrane region" description="Helical" evidence="8">
    <location>
        <begin position="33"/>
        <end position="51"/>
    </location>
</feature>
<feature type="transmembrane region" description="Helical" evidence="8">
    <location>
        <begin position="262"/>
        <end position="279"/>
    </location>
</feature>
<evidence type="ECO:0000256" key="2">
    <source>
        <dbReference type="ARBA" id="ARBA00007977"/>
    </source>
</evidence>
<dbReference type="RefSeq" id="WP_012303232.1">
    <property type="nucleotide sequence ID" value="NC_010424.1"/>
</dbReference>
<dbReference type="KEGG" id="dau:Daud_2170"/>
<dbReference type="InterPro" id="IPR018383">
    <property type="entry name" value="UPF0324_pro"/>
</dbReference>
<feature type="coiled-coil region" evidence="7">
    <location>
        <begin position="126"/>
        <end position="160"/>
    </location>
</feature>
<feature type="transmembrane region" description="Helical" evidence="8">
    <location>
        <begin position="525"/>
        <end position="545"/>
    </location>
</feature>
<dbReference type="eggNOG" id="COG2855">
    <property type="taxonomic scope" value="Bacteria"/>
</dbReference>
<accession>B1I6H5</accession>
<sequence length="593" mass="64734">MSTNSEKPVPENDIVTEEKPKWSWSDLWKFEDYWAIWLGVLLLVIGLLIYLPNPPADMHAKLAQYNAVMEQESERAPFKTIAWYEASAAKEKLRARDGDLAKKVGEYLDRPKSWQDNPLESFYLSAEEAAAKSAAAAEKYEKAKEETVLARARAEEAEAAAAAAGFRDASLNNQAQAEIAAWRSAVEAESKAKKAATVKPYNLVPTLLVLCIATGLLFAIGTRFMGRKVLPFLIGFPFVFLIAILAYFLAAQKTINSWGLEYVLWAIGLGLLISNTVGTPKWVLPAVQTEYYIKTGLVLLGASILFGKILLIGQAGIFVTWVVTPIVLICTFWFGQRVLKMESKTLNITISADMSVCGVSAAIATAAACRAKKEELTLAIGLSVAFTAVMMFAMPAFIKAVDMHHVLGGAWMGGTIDSTGAVVAAGALLSDTAMYVAATIKMIQNVMIGVIAFGVATYWCTRVECTPGARLGFGGALREIWYRFPKFVLGFIGASIVFSFIYEAMGHDVGKVMIDEGVIRGWTAALQGWFFCLAFVSIGLATNFRELAKYFKGGKPVILYVCGQSFNLALTLFVAWLMFFVVFPGVTEKLMAP</sequence>
<feature type="transmembrane region" description="Helical" evidence="8">
    <location>
        <begin position="318"/>
        <end position="336"/>
    </location>
</feature>
<protein>
    <submittedName>
        <fullName evidence="9">Uncharacterized protein</fullName>
    </submittedName>
</protein>
<feature type="transmembrane region" description="Helical" evidence="8">
    <location>
        <begin position="348"/>
        <end position="369"/>
    </location>
</feature>
<evidence type="ECO:0000256" key="4">
    <source>
        <dbReference type="ARBA" id="ARBA00022692"/>
    </source>
</evidence>
<evidence type="ECO:0000256" key="5">
    <source>
        <dbReference type="ARBA" id="ARBA00022989"/>
    </source>
</evidence>
<evidence type="ECO:0000313" key="10">
    <source>
        <dbReference type="Proteomes" id="UP000008544"/>
    </source>
</evidence>
<feature type="transmembrane region" description="Helical" evidence="8">
    <location>
        <begin position="201"/>
        <end position="220"/>
    </location>
</feature>
<reference evidence="10" key="1">
    <citation type="submission" date="2007-10" db="EMBL/GenBank/DDBJ databases">
        <title>Complete sequence of chromosome of Desulforudis audaxviator MP104C.</title>
        <authorList>
            <person name="Copeland A."/>
            <person name="Lucas S."/>
            <person name="Lapidus A."/>
            <person name="Barry K."/>
            <person name="Glavina del Rio T."/>
            <person name="Dalin E."/>
            <person name="Tice H."/>
            <person name="Bruce D."/>
            <person name="Pitluck S."/>
            <person name="Lowry S.R."/>
            <person name="Larimer F."/>
            <person name="Land M.L."/>
            <person name="Hauser L."/>
            <person name="Kyrpides N."/>
            <person name="Ivanova N.N."/>
            <person name="Richardson P."/>
        </authorList>
    </citation>
    <scope>NUCLEOTIDE SEQUENCE [LARGE SCALE GENOMIC DNA]</scope>
    <source>
        <strain evidence="10">MP104C</strain>
    </source>
</reference>
<name>B1I6H5_DESAP</name>
<dbReference type="AlphaFoldDB" id="B1I6H5"/>
<keyword evidence="4 8" id="KW-0812">Transmembrane</keyword>
<keyword evidence="5 8" id="KW-1133">Transmembrane helix</keyword>
<evidence type="ECO:0000256" key="6">
    <source>
        <dbReference type="ARBA" id="ARBA00023136"/>
    </source>
</evidence>
<dbReference type="EMBL" id="CP000860">
    <property type="protein sequence ID" value="ACA60657.1"/>
    <property type="molecule type" value="Genomic_DNA"/>
</dbReference>
<dbReference type="OrthoDB" id="9766798at2"/>
<feature type="transmembrane region" description="Helical" evidence="8">
    <location>
        <begin position="376"/>
        <end position="398"/>
    </location>
</feature>
<dbReference type="PANTHER" id="PTHR30106:SF1">
    <property type="entry name" value="UPF0324 MEMBRANE PROTEIN FN0533"/>
    <property type="match status" value="1"/>
</dbReference>
<feature type="transmembrane region" description="Helical" evidence="8">
    <location>
        <begin position="291"/>
        <end position="311"/>
    </location>
</feature>
<dbReference type="Pfam" id="PF03601">
    <property type="entry name" value="Cons_hypoth698"/>
    <property type="match status" value="1"/>
</dbReference>
<keyword evidence="7" id="KW-0175">Coiled coil</keyword>
<keyword evidence="3" id="KW-1003">Cell membrane</keyword>
<gene>
    <name evidence="9" type="ordered locus">Daud_2170</name>
</gene>
<comment type="subcellular location">
    <subcellularLocation>
        <location evidence="1">Cell membrane</location>
        <topology evidence="1">Multi-pass membrane protein</topology>
    </subcellularLocation>
</comment>